<evidence type="ECO:0000259" key="8">
    <source>
        <dbReference type="Pfam" id="PF22571"/>
    </source>
</evidence>
<keyword evidence="2" id="KW-1003">Cell membrane</keyword>
<dbReference type="PANTHER" id="PTHR33885">
    <property type="entry name" value="PHAGE SHOCK PROTEIN C"/>
    <property type="match status" value="1"/>
</dbReference>
<dbReference type="Pfam" id="PF22744">
    <property type="entry name" value="Toast-rack_PspC-Cterm"/>
    <property type="match status" value="1"/>
</dbReference>
<keyword evidence="3 6" id="KW-0812">Transmembrane</keyword>
<keyword evidence="4 6" id="KW-1133">Transmembrane helix</keyword>
<dbReference type="Proteomes" id="UP001501081">
    <property type="component" value="Unassembled WGS sequence"/>
</dbReference>
<evidence type="ECO:0000313" key="10">
    <source>
        <dbReference type="EMBL" id="GAA3968058.1"/>
    </source>
</evidence>
<evidence type="ECO:0000259" key="9">
    <source>
        <dbReference type="Pfam" id="PF22744"/>
    </source>
</evidence>
<name>A0ABP7PM85_9SPHI</name>
<dbReference type="PANTHER" id="PTHR33885:SF3">
    <property type="entry name" value="PHAGE SHOCK PROTEIN C"/>
    <property type="match status" value="1"/>
</dbReference>
<evidence type="ECO:0000313" key="11">
    <source>
        <dbReference type="Proteomes" id="UP001501081"/>
    </source>
</evidence>
<evidence type="ECO:0000256" key="3">
    <source>
        <dbReference type="ARBA" id="ARBA00022692"/>
    </source>
</evidence>
<feature type="transmembrane region" description="Helical" evidence="6">
    <location>
        <begin position="319"/>
        <end position="340"/>
    </location>
</feature>
<dbReference type="InterPro" id="IPR054319">
    <property type="entry name" value="PspC-rel_ToastRack"/>
</dbReference>
<evidence type="ECO:0000256" key="5">
    <source>
        <dbReference type="ARBA" id="ARBA00023136"/>
    </source>
</evidence>
<dbReference type="EMBL" id="BAABAK010000010">
    <property type="protein sequence ID" value="GAA3968058.1"/>
    <property type="molecule type" value="Genomic_DNA"/>
</dbReference>
<evidence type="ECO:0000259" key="7">
    <source>
        <dbReference type="Pfam" id="PF04024"/>
    </source>
</evidence>
<feature type="domain" description="PspC-related ToastRack" evidence="9">
    <location>
        <begin position="395"/>
        <end position="526"/>
    </location>
</feature>
<dbReference type="InterPro" id="IPR007168">
    <property type="entry name" value="Phageshock_PspC_N"/>
</dbReference>
<dbReference type="InterPro" id="IPR054321">
    <property type="entry name" value="PspC-rel_TM"/>
</dbReference>
<comment type="caution">
    <text evidence="10">The sequence shown here is derived from an EMBL/GenBank/DDBJ whole genome shotgun (WGS) entry which is preliminary data.</text>
</comment>
<evidence type="ECO:0000256" key="6">
    <source>
        <dbReference type="SAM" id="Phobius"/>
    </source>
</evidence>
<feature type="domain" description="Phage shock protein PspC N-terminal" evidence="7">
    <location>
        <begin position="109"/>
        <end position="166"/>
    </location>
</feature>
<dbReference type="InterPro" id="IPR052027">
    <property type="entry name" value="PspC"/>
</dbReference>
<keyword evidence="5 6" id="KW-0472">Membrane</keyword>
<feature type="transmembrane region" description="Helical" evidence="6">
    <location>
        <begin position="286"/>
        <end position="307"/>
    </location>
</feature>
<dbReference type="Pfam" id="PF04024">
    <property type="entry name" value="PspC"/>
    <property type="match status" value="1"/>
</dbReference>
<gene>
    <name evidence="10" type="ORF">GCM10022246_21050</name>
</gene>
<dbReference type="RefSeq" id="WP_344766827.1">
    <property type="nucleotide sequence ID" value="NZ_BAABAK010000010.1"/>
</dbReference>
<feature type="transmembrane region" description="Helical" evidence="6">
    <location>
        <begin position="235"/>
        <end position="266"/>
    </location>
</feature>
<evidence type="ECO:0000256" key="4">
    <source>
        <dbReference type="ARBA" id="ARBA00022989"/>
    </source>
</evidence>
<feature type="domain" description="PspC-related transmembrane region" evidence="8">
    <location>
        <begin position="214"/>
        <end position="346"/>
    </location>
</feature>
<evidence type="ECO:0000256" key="1">
    <source>
        <dbReference type="ARBA" id="ARBA00004162"/>
    </source>
</evidence>
<comment type="subcellular location">
    <subcellularLocation>
        <location evidence="1">Cell membrane</location>
        <topology evidence="1">Single-pass membrane protein</topology>
    </subcellularLocation>
</comment>
<protein>
    <submittedName>
        <fullName evidence="10">PspC domain-containing protein</fullName>
    </submittedName>
</protein>
<accession>A0ABP7PM85</accession>
<feature type="transmembrane region" description="Helical" evidence="6">
    <location>
        <begin position="137"/>
        <end position="163"/>
    </location>
</feature>
<proteinExistence type="predicted"/>
<sequence>MEKTIIINIGNTIIHIEESAYELLKAYLNEVKQHFANHADDLEIVTDIENRIAELLFEQLEEQKKQVVDTANVNFVIAQMGRVQDFDMAEEGEEEPVVNTAYQYQITDKKLYRDMDERVIAGVCAGIAHYLNFEARWIRIAAILSVFIGGSGLLVYALLWIIMPKAKSRIEKMEMKGEPANLQGFQKNLDEELLAVKERLTEVNKHAQPLITKFGNFVGEFFEWLGRFMAGTGKVIFKIIAIFIVIFGVLFLLALIIGTAAFQGFWDASIYEFFPFSIINEGNRGVILFSAFIVCFIPILALVLFSIRVAFSKQAINKTLSFALLIIWLAGAATVGYQAAKISSEFKQHAELTETTELKTLPTYIIDIDRSKYFSKEDSVAYHIDGNQRNKIVIDDFEDGPFVSPNNVRINIIKSETGVTRLVQKFESQGKTFQSALQNAQNISYTYTAKESSLIFNPRFQLRKGSIWRNQEVWINLEIPVGTKVIIKEDSYRYINNYGTWDCADKENDSNDYSTWIMTEDGLRCVAQLKEEAVKKQKLEQELSDLKVLQKQKPVDSVYQDSVSNRIREVKQELGINIEENQDNQ</sequence>
<organism evidence="10 11">
    <name type="scientific">Pedobacter ginsengiterrae</name>
    <dbReference type="NCBI Taxonomy" id="871696"/>
    <lineage>
        <taxon>Bacteria</taxon>
        <taxon>Pseudomonadati</taxon>
        <taxon>Bacteroidota</taxon>
        <taxon>Sphingobacteriia</taxon>
        <taxon>Sphingobacteriales</taxon>
        <taxon>Sphingobacteriaceae</taxon>
        <taxon>Pedobacter</taxon>
    </lineage>
</organism>
<evidence type="ECO:0000256" key="2">
    <source>
        <dbReference type="ARBA" id="ARBA00022475"/>
    </source>
</evidence>
<dbReference type="Pfam" id="PF22571">
    <property type="entry name" value="LiaI-LiaF-TM_PspC"/>
    <property type="match status" value="1"/>
</dbReference>
<reference evidence="11" key="1">
    <citation type="journal article" date="2019" name="Int. J. Syst. Evol. Microbiol.">
        <title>The Global Catalogue of Microorganisms (GCM) 10K type strain sequencing project: providing services to taxonomists for standard genome sequencing and annotation.</title>
        <authorList>
            <consortium name="The Broad Institute Genomics Platform"/>
            <consortium name="The Broad Institute Genome Sequencing Center for Infectious Disease"/>
            <person name="Wu L."/>
            <person name="Ma J."/>
        </authorList>
    </citation>
    <scope>NUCLEOTIDE SEQUENCE [LARGE SCALE GENOMIC DNA]</scope>
    <source>
        <strain evidence="11">JCM 17338</strain>
    </source>
</reference>
<keyword evidence="11" id="KW-1185">Reference proteome</keyword>